<sequence length="138" mass="15334">MLYLRKQRALNLKRIVALVSDIDRDGRLMIREDGLFFQLNTDGSWKGVSEAGGGGVIRCEKGLWQLGFAARYNTSSPAAAELLAIKDGLLAAWARDIRSLELETDAAELKKMLEDPNSFKDHELGNINRDVASLISRD</sequence>
<dbReference type="Gramene" id="AUR62034485-RA">
    <property type="protein sequence ID" value="AUR62034485-RA:cds"/>
    <property type="gene ID" value="AUR62034485"/>
</dbReference>
<dbReference type="AlphaFoldDB" id="A0A803MSD4"/>
<dbReference type="GO" id="GO:0004523">
    <property type="term" value="F:RNA-DNA hybrid ribonuclease activity"/>
    <property type="evidence" value="ECO:0007669"/>
    <property type="project" value="InterPro"/>
</dbReference>
<proteinExistence type="predicted"/>
<evidence type="ECO:0000313" key="3">
    <source>
        <dbReference type="Proteomes" id="UP000596660"/>
    </source>
</evidence>
<evidence type="ECO:0000313" key="2">
    <source>
        <dbReference type="EnsemblPlants" id="AUR62034485-RA:cds"/>
    </source>
</evidence>
<dbReference type="GO" id="GO:0003676">
    <property type="term" value="F:nucleic acid binding"/>
    <property type="evidence" value="ECO:0007669"/>
    <property type="project" value="InterPro"/>
</dbReference>
<keyword evidence="3" id="KW-1185">Reference proteome</keyword>
<dbReference type="InterPro" id="IPR012337">
    <property type="entry name" value="RNaseH-like_sf"/>
</dbReference>
<dbReference type="InterPro" id="IPR053151">
    <property type="entry name" value="RNase_H-like"/>
</dbReference>
<dbReference type="InterPro" id="IPR044730">
    <property type="entry name" value="RNase_H-like_dom_plant"/>
</dbReference>
<dbReference type="SUPFAM" id="SSF53098">
    <property type="entry name" value="Ribonuclease H-like"/>
    <property type="match status" value="1"/>
</dbReference>
<reference evidence="2" key="2">
    <citation type="submission" date="2021-03" db="UniProtKB">
        <authorList>
            <consortium name="EnsemblPlants"/>
        </authorList>
    </citation>
    <scope>IDENTIFICATION</scope>
</reference>
<dbReference type="Pfam" id="PF13456">
    <property type="entry name" value="RVT_3"/>
    <property type="match status" value="1"/>
</dbReference>
<dbReference type="CDD" id="cd06222">
    <property type="entry name" value="RNase_H_like"/>
    <property type="match status" value="1"/>
</dbReference>
<dbReference type="EnsemblPlants" id="AUR62034485-RA">
    <property type="protein sequence ID" value="AUR62034485-RA:cds"/>
    <property type="gene ID" value="AUR62034485"/>
</dbReference>
<organism evidence="2 3">
    <name type="scientific">Chenopodium quinoa</name>
    <name type="common">Quinoa</name>
    <dbReference type="NCBI Taxonomy" id="63459"/>
    <lineage>
        <taxon>Eukaryota</taxon>
        <taxon>Viridiplantae</taxon>
        <taxon>Streptophyta</taxon>
        <taxon>Embryophyta</taxon>
        <taxon>Tracheophyta</taxon>
        <taxon>Spermatophyta</taxon>
        <taxon>Magnoliopsida</taxon>
        <taxon>eudicotyledons</taxon>
        <taxon>Gunneridae</taxon>
        <taxon>Pentapetalae</taxon>
        <taxon>Caryophyllales</taxon>
        <taxon>Chenopodiaceae</taxon>
        <taxon>Chenopodioideae</taxon>
        <taxon>Atripliceae</taxon>
        <taxon>Chenopodium</taxon>
    </lineage>
</organism>
<reference evidence="2" key="1">
    <citation type="journal article" date="2017" name="Nature">
        <title>The genome of Chenopodium quinoa.</title>
        <authorList>
            <person name="Jarvis D.E."/>
            <person name="Ho Y.S."/>
            <person name="Lightfoot D.J."/>
            <person name="Schmoeckel S.M."/>
            <person name="Li B."/>
            <person name="Borm T.J.A."/>
            <person name="Ohyanagi H."/>
            <person name="Mineta K."/>
            <person name="Michell C.T."/>
            <person name="Saber N."/>
            <person name="Kharbatia N.M."/>
            <person name="Rupper R.R."/>
            <person name="Sharp A.R."/>
            <person name="Dally N."/>
            <person name="Boughton B.A."/>
            <person name="Woo Y.H."/>
            <person name="Gao G."/>
            <person name="Schijlen E.G.W.M."/>
            <person name="Guo X."/>
            <person name="Momin A.A."/>
            <person name="Negrao S."/>
            <person name="Al-Babili S."/>
            <person name="Gehring C."/>
            <person name="Roessner U."/>
            <person name="Jung C."/>
            <person name="Murphy K."/>
            <person name="Arold S.T."/>
            <person name="Gojobori T."/>
            <person name="van der Linden C.G."/>
            <person name="van Loo E.N."/>
            <person name="Jellen E.N."/>
            <person name="Maughan P.J."/>
            <person name="Tester M."/>
        </authorList>
    </citation>
    <scope>NUCLEOTIDE SEQUENCE [LARGE SCALE GENOMIC DNA]</scope>
    <source>
        <strain evidence="2">cv. PI 614886</strain>
    </source>
</reference>
<dbReference type="Gene3D" id="3.30.420.10">
    <property type="entry name" value="Ribonuclease H-like superfamily/Ribonuclease H"/>
    <property type="match status" value="1"/>
</dbReference>
<dbReference type="InterPro" id="IPR036397">
    <property type="entry name" value="RNaseH_sf"/>
</dbReference>
<accession>A0A803MSD4</accession>
<protein>
    <recommendedName>
        <fullName evidence="1">RNase H type-1 domain-containing protein</fullName>
    </recommendedName>
</protein>
<dbReference type="PANTHER" id="PTHR47723">
    <property type="entry name" value="OS05G0353850 PROTEIN"/>
    <property type="match status" value="1"/>
</dbReference>
<dbReference type="InterPro" id="IPR002156">
    <property type="entry name" value="RNaseH_domain"/>
</dbReference>
<evidence type="ECO:0000259" key="1">
    <source>
        <dbReference type="Pfam" id="PF13456"/>
    </source>
</evidence>
<name>A0A803MSD4_CHEQI</name>
<feature type="domain" description="RNase H type-1" evidence="1">
    <location>
        <begin position="40"/>
        <end position="137"/>
    </location>
</feature>
<dbReference type="PANTHER" id="PTHR47723:SF20">
    <property type="entry name" value="RNASE H TYPE-1 DOMAIN-CONTAINING PROTEIN"/>
    <property type="match status" value="1"/>
</dbReference>
<dbReference type="Proteomes" id="UP000596660">
    <property type="component" value="Unplaced"/>
</dbReference>